<dbReference type="OrthoDB" id="5973539at2759"/>
<keyword evidence="1" id="KW-0210">Decarboxylase</keyword>
<evidence type="ECO:0000313" key="5">
    <source>
        <dbReference type="Proteomes" id="UP000249789"/>
    </source>
</evidence>
<proteinExistence type="predicted"/>
<dbReference type="EMBL" id="KZ824640">
    <property type="protein sequence ID" value="RAK77806.1"/>
    <property type="molecule type" value="Genomic_DNA"/>
</dbReference>
<dbReference type="PANTHER" id="PTHR10067:SF13">
    <property type="entry name" value="PHOSPHATIDYLSERINE DECARBOXYLASE"/>
    <property type="match status" value="1"/>
</dbReference>
<dbReference type="InterPro" id="IPR003817">
    <property type="entry name" value="PS_Dcarbxylase"/>
</dbReference>
<evidence type="ECO:0000256" key="3">
    <source>
        <dbReference type="SAM" id="MobiDB-lite"/>
    </source>
</evidence>
<dbReference type="Pfam" id="PF02666">
    <property type="entry name" value="PS_Dcarbxylase"/>
    <property type="match status" value="1"/>
</dbReference>
<dbReference type="PANTHER" id="PTHR10067">
    <property type="entry name" value="PHOSPHATIDYLSERINE DECARBOXYLASE"/>
    <property type="match status" value="1"/>
</dbReference>
<feature type="region of interest" description="Disordered" evidence="3">
    <location>
        <begin position="299"/>
        <end position="325"/>
    </location>
</feature>
<evidence type="ECO:0000313" key="4">
    <source>
        <dbReference type="EMBL" id="RAK77806.1"/>
    </source>
</evidence>
<dbReference type="Proteomes" id="UP000249789">
    <property type="component" value="Unassembled WGS sequence"/>
</dbReference>
<dbReference type="VEuPathDB" id="FungiDB:BO72DRAFT_508635"/>
<keyword evidence="2" id="KW-0456">Lyase</keyword>
<reference evidence="4 5" key="1">
    <citation type="submission" date="2018-02" db="EMBL/GenBank/DDBJ databases">
        <title>The genomes of Aspergillus section Nigri reveals drivers in fungal speciation.</title>
        <authorList>
            <consortium name="DOE Joint Genome Institute"/>
            <person name="Vesth T.C."/>
            <person name="Nybo J."/>
            <person name="Theobald S."/>
            <person name="Brandl J."/>
            <person name="Frisvad J.C."/>
            <person name="Nielsen K.F."/>
            <person name="Lyhne E.K."/>
            <person name="Kogle M.E."/>
            <person name="Kuo A."/>
            <person name="Riley R."/>
            <person name="Clum A."/>
            <person name="Nolan M."/>
            <person name="Lipzen A."/>
            <person name="Salamov A."/>
            <person name="Henrissat B."/>
            <person name="Wiebenga A."/>
            <person name="De vries R.P."/>
            <person name="Grigoriev I.V."/>
            <person name="Mortensen U.H."/>
            <person name="Andersen M.R."/>
            <person name="Baker S.E."/>
        </authorList>
    </citation>
    <scope>NUCLEOTIDE SEQUENCE [LARGE SCALE GENOMIC DNA]</scope>
    <source>
        <strain evidence="4 5">CBS 313.89</strain>
    </source>
</reference>
<gene>
    <name evidence="4" type="ORF">BO72DRAFT_508635</name>
</gene>
<protein>
    <submittedName>
        <fullName evidence="4">Putative phosphatidylserine decarboxylase</fullName>
    </submittedName>
</protein>
<name>A0A8G1VZZ0_9EURO</name>
<dbReference type="GO" id="GO:0008654">
    <property type="term" value="P:phospholipid biosynthetic process"/>
    <property type="evidence" value="ECO:0007669"/>
    <property type="project" value="InterPro"/>
</dbReference>
<accession>A0A8G1VZZ0</accession>
<sequence length="424" mass="47949">MTITATTTYHPVEPLVRDLRDYIHRDRDRTTAFHTAINTALYPHNGGAHEMAREGIRSLDDFLCFADALLRWVPRVTTTGDELLNKIVVFYWVIDQPALRGWQTPFQPTASATDLTWLSYWLVCFARQQGQFLHSRESAASLYTFYLNEHYNSEAGGWEEPAGGWRSFNHWFGRRWKDVDAVRPVAAPGDEAVVVCAADAVVERWSTLTRAGEVMVPPTTTMVTTAMVNCKSVVWPVDRLLQGISRAKEVYGGGSFVHACLGPADYHRQHAPVSGRISQVRNIQDQVYLQIAKKKEGRGLRPDRGLQRDAKEEVRRDRMPCKGPRILDAPDNAGCQWCQTRGVIVIQTEDFGRVAVVLIGMAQISSVVMTVHEGQWVRKGDEISYFQFGGLDVVMVFENPVRFREDLLPGISRLNVREELAVFK</sequence>
<dbReference type="GO" id="GO:0004609">
    <property type="term" value="F:phosphatidylserine decarboxylase activity"/>
    <property type="evidence" value="ECO:0007669"/>
    <property type="project" value="InterPro"/>
</dbReference>
<dbReference type="GeneID" id="63866633"/>
<keyword evidence="5" id="KW-1185">Reference proteome</keyword>
<dbReference type="AlphaFoldDB" id="A0A8G1VZZ0"/>
<feature type="compositionally biased region" description="Basic and acidic residues" evidence="3">
    <location>
        <begin position="299"/>
        <end position="320"/>
    </location>
</feature>
<evidence type="ECO:0000256" key="2">
    <source>
        <dbReference type="ARBA" id="ARBA00023239"/>
    </source>
</evidence>
<evidence type="ECO:0000256" key="1">
    <source>
        <dbReference type="ARBA" id="ARBA00022793"/>
    </source>
</evidence>
<organism evidence="4 5">
    <name type="scientific">Aspergillus fijiensis CBS 313.89</name>
    <dbReference type="NCBI Taxonomy" id="1448319"/>
    <lineage>
        <taxon>Eukaryota</taxon>
        <taxon>Fungi</taxon>
        <taxon>Dikarya</taxon>
        <taxon>Ascomycota</taxon>
        <taxon>Pezizomycotina</taxon>
        <taxon>Eurotiomycetes</taxon>
        <taxon>Eurotiomycetidae</taxon>
        <taxon>Eurotiales</taxon>
        <taxon>Aspergillaceae</taxon>
        <taxon>Aspergillus</taxon>
    </lineage>
</organism>
<dbReference type="RefSeq" id="XP_040801816.1">
    <property type="nucleotide sequence ID" value="XM_040949300.1"/>
</dbReference>